<dbReference type="EMBL" id="LRBV02000011">
    <property type="status" value="NOT_ANNOTATED_CDS"/>
    <property type="molecule type" value="Genomic_DNA"/>
</dbReference>
<evidence type="ECO:0000259" key="8">
    <source>
        <dbReference type="Pfam" id="PF01432"/>
    </source>
</evidence>
<evidence type="ECO:0000256" key="2">
    <source>
        <dbReference type="ARBA" id="ARBA00022723"/>
    </source>
</evidence>
<keyword evidence="10" id="KW-1185">Reference proteome</keyword>
<feature type="region of interest" description="Disordered" evidence="7">
    <location>
        <begin position="46"/>
        <end position="87"/>
    </location>
</feature>
<keyword evidence="1 6" id="KW-0645">Protease</keyword>
<dbReference type="SUPFAM" id="SSF55486">
    <property type="entry name" value="Metalloproteases ('zincins'), catalytic domain"/>
    <property type="match status" value="1"/>
</dbReference>
<evidence type="ECO:0000256" key="4">
    <source>
        <dbReference type="ARBA" id="ARBA00022833"/>
    </source>
</evidence>
<organism evidence="9 10">
    <name type="scientific">Quercus lobata</name>
    <name type="common">Valley oak</name>
    <dbReference type="NCBI Taxonomy" id="97700"/>
    <lineage>
        <taxon>Eukaryota</taxon>
        <taxon>Viridiplantae</taxon>
        <taxon>Streptophyta</taxon>
        <taxon>Embryophyta</taxon>
        <taxon>Tracheophyta</taxon>
        <taxon>Spermatophyta</taxon>
        <taxon>Magnoliopsida</taxon>
        <taxon>eudicotyledons</taxon>
        <taxon>Gunneridae</taxon>
        <taxon>Pentapetalae</taxon>
        <taxon>rosids</taxon>
        <taxon>fabids</taxon>
        <taxon>Fagales</taxon>
        <taxon>Fagaceae</taxon>
        <taxon>Quercus</taxon>
    </lineage>
</organism>
<reference evidence="9 10" key="1">
    <citation type="journal article" date="2016" name="G3 (Bethesda)">
        <title>First Draft Assembly and Annotation of the Genome of a California Endemic Oak Quercus lobata Nee (Fagaceae).</title>
        <authorList>
            <person name="Sork V.L."/>
            <person name="Fitz-Gibbon S.T."/>
            <person name="Puiu D."/>
            <person name="Crepeau M."/>
            <person name="Gugger P.F."/>
            <person name="Sherman R."/>
            <person name="Stevens K."/>
            <person name="Langley C.H."/>
            <person name="Pellegrini M."/>
            <person name="Salzberg S.L."/>
        </authorList>
    </citation>
    <scope>NUCLEOTIDE SEQUENCE [LARGE SCALE GENOMIC DNA]</scope>
    <source>
        <strain evidence="9 10">cv. SW786</strain>
    </source>
</reference>
<proteinExistence type="inferred from homology"/>
<evidence type="ECO:0000313" key="10">
    <source>
        <dbReference type="Proteomes" id="UP000594261"/>
    </source>
</evidence>
<evidence type="ECO:0000256" key="3">
    <source>
        <dbReference type="ARBA" id="ARBA00022801"/>
    </source>
</evidence>
<feature type="compositionally biased region" description="Low complexity" evidence="7">
    <location>
        <begin position="47"/>
        <end position="70"/>
    </location>
</feature>
<evidence type="ECO:0000256" key="7">
    <source>
        <dbReference type="SAM" id="MobiDB-lite"/>
    </source>
</evidence>
<dbReference type="Proteomes" id="UP000594261">
    <property type="component" value="Chromosome 11"/>
</dbReference>
<dbReference type="AlphaFoldDB" id="A0A7N2RD03"/>
<dbReference type="GO" id="GO:0004222">
    <property type="term" value="F:metalloendopeptidase activity"/>
    <property type="evidence" value="ECO:0007669"/>
    <property type="project" value="InterPro"/>
</dbReference>
<keyword evidence="4 6" id="KW-0862">Zinc</keyword>
<protein>
    <recommendedName>
        <fullName evidence="8">Peptidase M3A/M3B catalytic domain-containing protein</fullName>
    </recommendedName>
</protein>
<sequence>MKAMGPKFRDTILALGGGKAPKEVFRDFRGRNPLPKALLRSIRVRCPPESSSVSSAFLPESSSESSPESSHQLKRRSESLHQQRRRI</sequence>
<evidence type="ECO:0000256" key="1">
    <source>
        <dbReference type="ARBA" id="ARBA00022670"/>
    </source>
</evidence>
<accession>A0A7N2RD03</accession>
<evidence type="ECO:0000256" key="5">
    <source>
        <dbReference type="ARBA" id="ARBA00023049"/>
    </source>
</evidence>
<evidence type="ECO:0000313" key="9">
    <source>
        <dbReference type="EnsemblPlants" id="QL11p013013:mrna"/>
    </source>
</evidence>
<dbReference type="Pfam" id="PF01432">
    <property type="entry name" value="Peptidase_M3"/>
    <property type="match status" value="1"/>
</dbReference>
<keyword evidence="2 6" id="KW-0479">Metal-binding</keyword>
<dbReference type="EnsemblPlants" id="QL11p013013:mrna">
    <property type="protein sequence ID" value="QL11p013013:mrna"/>
    <property type="gene ID" value="QL11p013013"/>
</dbReference>
<dbReference type="Gramene" id="QL11p013013:mrna">
    <property type="protein sequence ID" value="QL11p013013:mrna"/>
    <property type="gene ID" value="QL11p013013"/>
</dbReference>
<feature type="domain" description="Peptidase M3A/M3B catalytic" evidence="8">
    <location>
        <begin position="3"/>
        <end position="43"/>
    </location>
</feature>
<dbReference type="Gene3D" id="1.10.1370.40">
    <property type="match status" value="1"/>
</dbReference>
<evidence type="ECO:0000256" key="6">
    <source>
        <dbReference type="RuleBase" id="RU003435"/>
    </source>
</evidence>
<dbReference type="GO" id="GO:0046872">
    <property type="term" value="F:metal ion binding"/>
    <property type="evidence" value="ECO:0007669"/>
    <property type="project" value="UniProtKB-UniRule"/>
</dbReference>
<comment type="similarity">
    <text evidence="6">Belongs to the peptidase M3 family.</text>
</comment>
<name>A0A7N2RD03_QUELO</name>
<keyword evidence="5 6" id="KW-0482">Metalloprotease</keyword>
<dbReference type="GO" id="GO:0006508">
    <property type="term" value="P:proteolysis"/>
    <property type="evidence" value="ECO:0007669"/>
    <property type="project" value="UniProtKB-KW"/>
</dbReference>
<dbReference type="InParanoid" id="A0A7N2RD03"/>
<reference evidence="9" key="2">
    <citation type="submission" date="2021-01" db="UniProtKB">
        <authorList>
            <consortium name="EnsemblPlants"/>
        </authorList>
    </citation>
    <scope>IDENTIFICATION</scope>
</reference>
<dbReference type="InterPro" id="IPR001567">
    <property type="entry name" value="Pept_M3A_M3B_dom"/>
</dbReference>
<comment type="cofactor">
    <cofactor evidence="6">
        <name>Zn(2+)</name>
        <dbReference type="ChEBI" id="CHEBI:29105"/>
    </cofactor>
    <text evidence="6">Binds 1 zinc ion.</text>
</comment>
<keyword evidence="3 6" id="KW-0378">Hydrolase</keyword>